<dbReference type="InterPro" id="IPR047178">
    <property type="entry name" value="JIP1_scaffold"/>
</dbReference>
<feature type="compositionally biased region" description="Acidic residues" evidence="3">
    <location>
        <begin position="15"/>
        <end position="26"/>
    </location>
</feature>
<dbReference type="OrthoDB" id="9950726at2759"/>
<comment type="subcellular location">
    <subcellularLocation>
        <location evidence="1">Cytoplasm</location>
    </subcellularLocation>
</comment>
<dbReference type="GO" id="GO:0008432">
    <property type="term" value="F:JUN kinase binding"/>
    <property type="evidence" value="ECO:0007669"/>
    <property type="project" value="TreeGrafter"/>
</dbReference>
<protein>
    <submittedName>
        <fullName evidence="5">C-Jun-amino-terminal kinase-interacting protein 1-like</fullName>
    </submittedName>
</protein>
<dbReference type="KEGG" id="dord:106002378"/>
<accession>A0A1S3GVL0</accession>
<dbReference type="GeneID" id="106002378"/>
<dbReference type="GO" id="GO:0005078">
    <property type="term" value="F:MAP-kinase scaffold activity"/>
    <property type="evidence" value="ECO:0007669"/>
    <property type="project" value="TreeGrafter"/>
</dbReference>
<dbReference type="GO" id="GO:0046328">
    <property type="term" value="P:regulation of JNK cascade"/>
    <property type="evidence" value="ECO:0007669"/>
    <property type="project" value="InterPro"/>
</dbReference>
<proteinExistence type="predicted"/>
<name>A0A1S3GVL0_DIPOR</name>
<dbReference type="InParanoid" id="A0A1S3GVL0"/>
<feature type="compositionally biased region" description="Basic and acidic residues" evidence="3">
    <location>
        <begin position="108"/>
        <end position="117"/>
    </location>
</feature>
<organism evidence="4 5">
    <name type="scientific">Dipodomys ordii</name>
    <name type="common">Ord's kangaroo rat</name>
    <dbReference type="NCBI Taxonomy" id="10020"/>
    <lineage>
        <taxon>Eukaryota</taxon>
        <taxon>Metazoa</taxon>
        <taxon>Chordata</taxon>
        <taxon>Craniata</taxon>
        <taxon>Vertebrata</taxon>
        <taxon>Euteleostomi</taxon>
        <taxon>Mammalia</taxon>
        <taxon>Eutheria</taxon>
        <taxon>Euarchontoglires</taxon>
        <taxon>Glires</taxon>
        <taxon>Rodentia</taxon>
        <taxon>Castorimorpha</taxon>
        <taxon>Heteromyidae</taxon>
        <taxon>Dipodomyinae</taxon>
        <taxon>Dipodomys</taxon>
    </lineage>
</organism>
<feature type="non-terminal residue" evidence="5">
    <location>
        <position position="117"/>
    </location>
</feature>
<dbReference type="GO" id="GO:0005737">
    <property type="term" value="C:cytoplasm"/>
    <property type="evidence" value="ECO:0007669"/>
    <property type="project" value="UniProtKB-SubCell"/>
</dbReference>
<evidence type="ECO:0000256" key="2">
    <source>
        <dbReference type="ARBA" id="ARBA00022490"/>
    </source>
</evidence>
<feature type="compositionally biased region" description="Polar residues" evidence="3">
    <location>
        <begin position="68"/>
        <end position="88"/>
    </location>
</feature>
<evidence type="ECO:0000256" key="1">
    <source>
        <dbReference type="ARBA" id="ARBA00004496"/>
    </source>
</evidence>
<gene>
    <name evidence="5" type="primary">LOC106002378</name>
</gene>
<dbReference type="RefSeq" id="XP_012892720.1">
    <property type="nucleotide sequence ID" value="XM_013037266.1"/>
</dbReference>
<sequence>MLQMDLIDAAGDTPGAEDDEEDEDEERASRRSGAGPPQAESGQEPAPRGQGQGQGTGSGDTYRPKRPTTLNLFPQVPRSQDTLNNNSLGKKHSWQDRVSRSSSPLKTGESRHFPWRW</sequence>
<dbReference type="AlphaFoldDB" id="A0A1S3GVL0"/>
<keyword evidence="2" id="KW-0963">Cytoplasm</keyword>
<dbReference type="Proteomes" id="UP000081671">
    <property type="component" value="Unplaced"/>
</dbReference>
<dbReference type="PANTHER" id="PTHR47437">
    <property type="entry name" value="JNK-INTERACTING PROTEIN 1-LIKE PROTEIN"/>
    <property type="match status" value="1"/>
</dbReference>
<dbReference type="PANTHER" id="PTHR47437:SF3">
    <property type="entry name" value="C-JUN-AMINO-TERMINAL KINASE-INTERACTING PROTEIN 1"/>
    <property type="match status" value="1"/>
</dbReference>
<evidence type="ECO:0000256" key="3">
    <source>
        <dbReference type="SAM" id="MobiDB-lite"/>
    </source>
</evidence>
<evidence type="ECO:0000313" key="4">
    <source>
        <dbReference type="Proteomes" id="UP000081671"/>
    </source>
</evidence>
<feature type="region of interest" description="Disordered" evidence="3">
    <location>
        <begin position="1"/>
        <end position="117"/>
    </location>
</feature>
<evidence type="ECO:0000313" key="5">
    <source>
        <dbReference type="RefSeq" id="XP_012892720.1"/>
    </source>
</evidence>
<keyword evidence="4" id="KW-1185">Reference proteome</keyword>
<dbReference type="GO" id="GO:0007254">
    <property type="term" value="P:JNK cascade"/>
    <property type="evidence" value="ECO:0007669"/>
    <property type="project" value="TreeGrafter"/>
</dbReference>
<reference evidence="5" key="1">
    <citation type="submission" date="2025-08" db="UniProtKB">
        <authorList>
            <consortium name="RefSeq"/>
        </authorList>
    </citation>
    <scope>IDENTIFICATION</scope>
    <source>
        <tissue evidence="5">Kidney</tissue>
    </source>
</reference>